<feature type="compositionally biased region" description="Acidic residues" evidence="1">
    <location>
        <begin position="70"/>
        <end position="83"/>
    </location>
</feature>
<dbReference type="AlphaFoldDB" id="A0A9B0M037"/>
<evidence type="ECO:0000259" key="2">
    <source>
        <dbReference type="PROSITE" id="PS50838"/>
    </source>
</evidence>
<dbReference type="RefSeq" id="XP_004417097.1">
    <property type="nucleotide sequence ID" value="XM_004417040.1"/>
</dbReference>
<dbReference type="InterPro" id="IPR021072">
    <property type="entry name" value="MAGE_N"/>
</dbReference>
<dbReference type="PANTHER" id="PTHR11736">
    <property type="entry name" value="MELANOMA-ASSOCIATED ANTIGEN MAGE ANTIGEN"/>
    <property type="match status" value="1"/>
</dbReference>
<proteinExistence type="predicted"/>
<dbReference type="GO" id="GO:0000122">
    <property type="term" value="P:negative regulation of transcription by RNA polymerase II"/>
    <property type="evidence" value="ECO:0007669"/>
    <property type="project" value="TreeGrafter"/>
</dbReference>
<name>A0A9B0M037_ODORO</name>
<evidence type="ECO:0000313" key="4">
    <source>
        <dbReference type="RefSeq" id="XP_004417097.1"/>
    </source>
</evidence>
<reference evidence="4" key="1">
    <citation type="submission" date="2025-08" db="UniProtKB">
        <authorList>
            <consortium name="RefSeq"/>
        </authorList>
    </citation>
    <scope>IDENTIFICATION</scope>
</reference>
<dbReference type="Gene3D" id="1.10.10.1210">
    <property type="entry name" value="MAGE homology domain, winged helix WH2 motif"/>
    <property type="match status" value="1"/>
</dbReference>
<organism evidence="3 4">
    <name type="scientific">Odobenus rosmarus divergens</name>
    <name type="common">Pacific walrus</name>
    <dbReference type="NCBI Taxonomy" id="9708"/>
    <lineage>
        <taxon>Eukaryota</taxon>
        <taxon>Metazoa</taxon>
        <taxon>Chordata</taxon>
        <taxon>Craniata</taxon>
        <taxon>Vertebrata</taxon>
        <taxon>Euteleostomi</taxon>
        <taxon>Mammalia</taxon>
        <taxon>Eutheria</taxon>
        <taxon>Laurasiatheria</taxon>
        <taxon>Carnivora</taxon>
        <taxon>Caniformia</taxon>
        <taxon>Pinnipedia</taxon>
        <taxon>Odobenidae</taxon>
        <taxon>Odobenus</taxon>
    </lineage>
</organism>
<dbReference type="SMART" id="SM01373">
    <property type="entry name" value="MAGE"/>
    <property type="match status" value="1"/>
</dbReference>
<dbReference type="PANTHER" id="PTHR11736:SF81">
    <property type="entry name" value="MAGE DOMAIN-CONTAINING PROTEIN"/>
    <property type="match status" value="1"/>
</dbReference>
<evidence type="ECO:0000256" key="1">
    <source>
        <dbReference type="SAM" id="MobiDB-lite"/>
    </source>
</evidence>
<dbReference type="Gene3D" id="1.10.10.1200">
    <property type="entry name" value="MAGE homology domain, winged helix WH1 motif"/>
    <property type="match status" value="1"/>
</dbReference>
<dbReference type="Pfam" id="PF01454">
    <property type="entry name" value="MAGE"/>
    <property type="match status" value="1"/>
</dbReference>
<dbReference type="GO" id="GO:0005634">
    <property type="term" value="C:nucleus"/>
    <property type="evidence" value="ECO:0007669"/>
    <property type="project" value="TreeGrafter"/>
</dbReference>
<dbReference type="Proteomes" id="UP000245340">
    <property type="component" value="Unplaced"/>
</dbReference>
<dbReference type="InterPro" id="IPR037445">
    <property type="entry name" value="MAGE"/>
</dbReference>
<feature type="region of interest" description="Disordered" evidence="1">
    <location>
        <begin position="1"/>
        <end position="85"/>
    </location>
</feature>
<gene>
    <name evidence="4" type="primary">LOC101373800</name>
</gene>
<sequence>MPLGQRSELWKLEGDPGPAQGLVEAQLSGAGEEEVPRAPASFSAWASSQSAAPSGSCSALFLSDQGSSNSDEEGSSPCEEPEEAQPGLQNIVQGKLADLLEFLLLKYHTKEPTSQAEMLEVVGKDAQDAFPVILGQASECMRLLFGMDVKEVDPSDHSYILVSVLGLTCDGMLSGEEGVPKTGLLVVLLGVILLHGDRAPEEEVWETLGVMGVYAGQEHIIYGETRELLTNVWVQEGYLEYQQVPSSDPARYEFPWGPRAHAETSKLQMLEYLLRVNRGQPDSSLALSEGAMRDEEEGV</sequence>
<keyword evidence="3" id="KW-1185">Reference proteome</keyword>
<dbReference type="InterPro" id="IPR002190">
    <property type="entry name" value="MHD_dom"/>
</dbReference>
<feature type="compositionally biased region" description="Low complexity" evidence="1">
    <location>
        <begin position="37"/>
        <end position="59"/>
    </location>
</feature>
<dbReference type="FunFam" id="1.10.10.1210:FF:000001">
    <property type="entry name" value="melanoma-associated antigen D1"/>
    <property type="match status" value="1"/>
</dbReference>
<dbReference type="FunFam" id="1.10.10.1200:FF:000007">
    <property type="entry name" value="Melanoma-associated antigen C2"/>
    <property type="match status" value="1"/>
</dbReference>
<dbReference type="SMART" id="SM01392">
    <property type="entry name" value="MAGE_N"/>
    <property type="match status" value="1"/>
</dbReference>
<feature type="domain" description="MAGE" evidence="2">
    <location>
        <begin position="92"/>
        <end position="291"/>
    </location>
</feature>
<dbReference type="InterPro" id="IPR041899">
    <property type="entry name" value="MAGE_WH2"/>
</dbReference>
<evidence type="ECO:0000313" key="3">
    <source>
        <dbReference type="Proteomes" id="UP000245340"/>
    </source>
</evidence>
<accession>A0A9B0M037</accession>
<dbReference type="InterPro" id="IPR041898">
    <property type="entry name" value="MAGE_WH1"/>
</dbReference>
<dbReference type="PROSITE" id="PS50838">
    <property type="entry name" value="MAGE"/>
    <property type="match status" value="1"/>
</dbReference>
<protein>
    <submittedName>
        <fullName evidence="4">Melanoma-associated antigen 8-like</fullName>
    </submittedName>
</protein>